<gene>
    <name evidence="1" type="ORF">Mgra_00004743</name>
</gene>
<protein>
    <submittedName>
        <fullName evidence="1">Uncharacterized protein</fullName>
    </submittedName>
</protein>
<name>A0A8S9ZRL5_9BILA</name>
<evidence type="ECO:0000313" key="2">
    <source>
        <dbReference type="Proteomes" id="UP000605970"/>
    </source>
</evidence>
<evidence type="ECO:0000313" key="1">
    <source>
        <dbReference type="EMBL" id="KAF7635833.1"/>
    </source>
</evidence>
<keyword evidence="2" id="KW-1185">Reference proteome</keyword>
<dbReference type="EMBL" id="JABEBT010000037">
    <property type="protein sequence ID" value="KAF7635833.1"/>
    <property type="molecule type" value="Genomic_DNA"/>
</dbReference>
<accession>A0A8S9ZRL5</accession>
<feature type="non-terminal residue" evidence="1">
    <location>
        <position position="1"/>
    </location>
</feature>
<reference evidence="1" key="1">
    <citation type="journal article" date="2020" name="Ecol. Evol.">
        <title>Genome structure and content of the rice root-knot nematode (Meloidogyne graminicola).</title>
        <authorList>
            <person name="Phan N.T."/>
            <person name="Danchin E.G.J."/>
            <person name="Klopp C."/>
            <person name="Perfus-Barbeoch L."/>
            <person name="Kozlowski D.K."/>
            <person name="Koutsovoulos G.D."/>
            <person name="Lopez-Roques C."/>
            <person name="Bouchez O."/>
            <person name="Zahm M."/>
            <person name="Besnard G."/>
            <person name="Bellafiore S."/>
        </authorList>
    </citation>
    <scope>NUCLEOTIDE SEQUENCE</scope>
    <source>
        <strain evidence="1">VN-18</strain>
    </source>
</reference>
<comment type="caution">
    <text evidence="1">The sequence shown here is derived from an EMBL/GenBank/DDBJ whole genome shotgun (WGS) entry which is preliminary data.</text>
</comment>
<dbReference type="AlphaFoldDB" id="A0A8S9ZRL5"/>
<proteinExistence type="predicted"/>
<organism evidence="1 2">
    <name type="scientific">Meloidogyne graminicola</name>
    <dbReference type="NCBI Taxonomy" id="189291"/>
    <lineage>
        <taxon>Eukaryota</taxon>
        <taxon>Metazoa</taxon>
        <taxon>Ecdysozoa</taxon>
        <taxon>Nematoda</taxon>
        <taxon>Chromadorea</taxon>
        <taxon>Rhabditida</taxon>
        <taxon>Tylenchina</taxon>
        <taxon>Tylenchomorpha</taxon>
        <taxon>Tylenchoidea</taxon>
        <taxon>Meloidogynidae</taxon>
        <taxon>Meloidogyninae</taxon>
        <taxon>Meloidogyne</taxon>
    </lineage>
</organism>
<dbReference type="Proteomes" id="UP000605970">
    <property type="component" value="Unassembled WGS sequence"/>
</dbReference>
<sequence>TENENNILLESVEYNEDLYHIYYHPSIQNNQNIQNKLQEQIINQYLIETFNNNIIYNPQLIEMVPYGNHSILPQLRPFDDKVYELIEKYYDSNSDTESDDN</sequence>